<dbReference type="EMBL" id="AP004676">
    <property type="protein sequence ID" value="BAD25332.1"/>
    <property type="molecule type" value="Genomic_DNA"/>
</dbReference>
<evidence type="ECO:0000313" key="1">
    <source>
        <dbReference type="EMBL" id="BAD25332.1"/>
    </source>
</evidence>
<reference evidence="3" key="3">
    <citation type="journal article" date="2005" name="Nature">
        <title>The map-based sequence of the rice genome.</title>
        <authorList>
            <consortium name="International rice genome sequencing project (IRGSP)"/>
            <person name="Matsumoto T."/>
            <person name="Wu J."/>
            <person name="Kanamori H."/>
            <person name="Katayose Y."/>
            <person name="Fujisawa M."/>
            <person name="Namiki N."/>
            <person name="Mizuno H."/>
            <person name="Yamamoto K."/>
            <person name="Antonio B.A."/>
            <person name="Baba T."/>
            <person name="Sakata K."/>
            <person name="Nagamura Y."/>
            <person name="Aoki H."/>
            <person name="Arikawa K."/>
            <person name="Arita K."/>
            <person name="Bito T."/>
            <person name="Chiden Y."/>
            <person name="Fujitsuka N."/>
            <person name="Fukunaka R."/>
            <person name="Hamada M."/>
            <person name="Harada C."/>
            <person name="Hayashi A."/>
            <person name="Hijishita S."/>
            <person name="Honda M."/>
            <person name="Hosokawa S."/>
            <person name="Ichikawa Y."/>
            <person name="Idonuma A."/>
            <person name="Iijima M."/>
            <person name="Ikeda M."/>
            <person name="Ikeno M."/>
            <person name="Ito K."/>
            <person name="Ito S."/>
            <person name="Ito T."/>
            <person name="Ito Y."/>
            <person name="Ito Y."/>
            <person name="Iwabuchi A."/>
            <person name="Kamiya K."/>
            <person name="Karasawa W."/>
            <person name="Kurita K."/>
            <person name="Katagiri S."/>
            <person name="Kikuta A."/>
            <person name="Kobayashi H."/>
            <person name="Kobayashi N."/>
            <person name="Machita K."/>
            <person name="Maehara T."/>
            <person name="Masukawa M."/>
            <person name="Mizubayashi T."/>
            <person name="Mukai Y."/>
            <person name="Nagasaki H."/>
            <person name="Nagata Y."/>
            <person name="Naito S."/>
            <person name="Nakashima M."/>
            <person name="Nakama Y."/>
            <person name="Nakamichi Y."/>
            <person name="Nakamura M."/>
            <person name="Meguro A."/>
            <person name="Negishi M."/>
            <person name="Ohta I."/>
            <person name="Ohta T."/>
            <person name="Okamoto M."/>
            <person name="Ono N."/>
            <person name="Saji S."/>
            <person name="Sakaguchi M."/>
            <person name="Sakai K."/>
            <person name="Shibata M."/>
            <person name="Shimokawa T."/>
            <person name="Song J."/>
            <person name="Takazaki Y."/>
            <person name="Terasawa K."/>
            <person name="Tsugane M."/>
            <person name="Tsuji K."/>
            <person name="Ueda S."/>
            <person name="Waki K."/>
            <person name="Yamagata H."/>
            <person name="Yamamoto M."/>
            <person name="Yamamoto S."/>
            <person name="Yamane H."/>
            <person name="Yoshiki S."/>
            <person name="Yoshihara R."/>
            <person name="Yukawa K."/>
            <person name="Zhong H."/>
            <person name="Yano M."/>
            <person name="Yuan Q."/>
            <person name="Ouyang S."/>
            <person name="Liu J."/>
            <person name="Jones K.M."/>
            <person name="Gansberger K."/>
            <person name="Moffat K."/>
            <person name="Hill J."/>
            <person name="Bera J."/>
            <person name="Fadrosh D."/>
            <person name="Jin S."/>
            <person name="Johri S."/>
            <person name="Kim M."/>
            <person name="Overton L."/>
            <person name="Reardon M."/>
            <person name="Tsitrin T."/>
            <person name="Vuong H."/>
            <person name="Weaver B."/>
            <person name="Ciecko A."/>
            <person name="Tallon L."/>
            <person name="Jackson J."/>
            <person name="Pai G."/>
            <person name="Aken S.V."/>
            <person name="Utterback T."/>
            <person name="Reidmuller S."/>
            <person name="Feldblyum T."/>
            <person name="Hsiao J."/>
            <person name="Zismann V."/>
            <person name="Iobst S."/>
            <person name="de Vazeille A.R."/>
            <person name="Buell C.R."/>
            <person name="Ying K."/>
            <person name="Li Y."/>
            <person name="Lu T."/>
            <person name="Huang Y."/>
            <person name="Zhao Q."/>
            <person name="Feng Q."/>
            <person name="Zhang L."/>
            <person name="Zhu J."/>
            <person name="Weng Q."/>
            <person name="Mu J."/>
            <person name="Lu Y."/>
            <person name="Fan D."/>
            <person name="Liu Y."/>
            <person name="Guan J."/>
            <person name="Zhang Y."/>
            <person name="Yu S."/>
            <person name="Liu X."/>
            <person name="Zhang Y."/>
            <person name="Hong G."/>
            <person name="Han B."/>
            <person name="Choisne N."/>
            <person name="Demange N."/>
            <person name="Orjeda G."/>
            <person name="Samain S."/>
            <person name="Cattolico L."/>
            <person name="Pelletier E."/>
            <person name="Couloux A."/>
            <person name="Segurens B."/>
            <person name="Wincker P."/>
            <person name="D'Hont A."/>
            <person name="Scarpelli C."/>
            <person name="Weissenbach J."/>
            <person name="Salanoubat M."/>
            <person name="Quetier F."/>
            <person name="Yu Y."/>
            <person name="Kim H.R."/>
            <person name="Rambo T."/>
            <person name="Currie J."/>
            <person name="Collura K."/>
            <person name="Luo M."/>
            <person name="Yang T."/>
            <person name="Ammiraju J.S.S."/>
            <person name="Engler F."/>
            <person name="Soderlund C."/>
            <person name="Wing R.A."/>
            <person name="Palmer L.E."/>
            <person name="de la Bastide M."/>
            <person name="Spiegel L."/>
            <person name="Nascimento L."/>
            <person name="Zutavern T."/>
            <person name="O'Shaughnessy A."/>
            <person name="Dike S."/>
            <person name="Dedhia N."/>
            <person name="Preston R."/>
            <person name="Balija V."/>
            <person name="McCombie W.R."/>
            <person name="Chow T."/>
            <person name="Chen H."/>
            <person name="Chung M."/>
            <person name="Chen C."/>
            <person name="Shaw J."/>
            <person name="Wu H."/>
            <person name="Hsiao K."/>
            <person name="Chao Y."/>
            <person name="Chu M."/>
            <person name="Cheng C."/>
            <person name="Hour A."/>
            <person name="Lee P."/>
            <person name="Lin S."/>
            <person name="Lin Y."/>
            <person name="Liou J."/>
            <person name="Liu S."/>
            <person name="Hsing Y."/>
            <person name="Raghuvanshi S."/>
            <person name="Mohanty A."/>
            <person name="Bharti A.K."/>
            <person name="Gaur A."/>
            <person name="Gupta V."/>
            <person name="Kumar D."/>
            <person name="Ravi V."/>
            <person name="Vij S."/>
            <person name="Kapur A."/>
            <person name="Khurana P."/>
            <person name="Khurana P."/>
            <person name="Khurana J.P."/>
            <person name="Tyagi A.K."/>
            <person name="Gaikwad K."/>
            <person name="Singh A."/>
            <person name="Dalal V."/>
            <person name="Srivastava S."/>
            <person name="Dixit A."/>
            <person name="Pal A.K."/>
            <person name="Ghazi I.A."/>
            <person name="Yadav M."/>
            <person name="Pandit A."/>
            <person name="Bhargava A."/>
            <person name="Sureshbabu K."/>
            <person name="Batra K."/>
            <person name="Sharma T.R."/>
            <person name="Mohapatra T."/>
            <person name="Singh N.K."/>
            <person name="Messing J."/>
            <person name="Nelson A.B."/>
            <person name="Fuks G."/>
            <person name="Kavchok S."/>
            <person name="Keizer G."/>
            <person name="Linton E."/>
            <person name="Llaca V."/>
            <person name="Song R."/>
            <person name="Tanyolac B."/>
            <person name="Young S."/>
            <person name="Ho-Il K."/>
            <person name="Hahn J.H."/>
            <person name="Sangsakoo G."/>
            <person name="Vanavichit A."/>
            <person name="de Mattos Luiz.A.T."/>
            <person name="Zimmer P.D."/>
            <person name="Malone G."/>
            <person name="Dellagostin O."/>
            <person name="de Oliveira A.C."/>
            <person name="Bevan M."/>
            <person name="Bancroft I."/>
            <person name="Minx P."/>
            <person name="Cordum H."/>
            <person name="Wilson R."/>
            <person name="Cheng Z."/>
            <person name="Jin W."/>
            <person name="Jiang J."/>
            <person name="Leong S.A."/>
            <person name="Iwama H."/>
            <person name="Gojobori T."/>
            <person name="Itoh T."/>
            <person name="Niimura Y."/>
            <person name="Fujii Y."/>
            <person name="Habara T."/>
            <person name="Sakai H."/>
            <person name="Sato Y."/>
            <person name="Wilson G."/>
            <person name="Kumar K."/>
            <person name="McCouch S."/>
            <person name="Juretic N."/>
            <person name="Hoen D."/>
            <person name="Wright S."/>
            <person name="Bruskiewich R."/>
            <person name="Bureau T."/>
            <person name="Miyao A."/>
            <person name="Hirochika H."/>
            <person name="Nishikawa T."/>
            <person name="Kadowaki K."/>
            <person name="Sugiura M."/>
            <person name="Burr B."/>
            <person name="Sasaki T."/>
        </authorList>
    </citation>
    <scope>NUCLEOTIDE SEQUENCE [LARGE SCALE GENOMIC DNA]</scope>
    <source>
        <strain evidence="3">cv. Nipponbare</strain>
    </source>
</reference>
<organism evidence="2 3">
    <name type="scientific">Oryza sativa subsp. japonica</name>
    <name type="common">Rice</name>
    <dbReference type="NCBI Taxonomy" id="39947"/>
    <lineage>
        <taxon>Eukaryota</taxon>
        <taxon>Viridiplantae</taxon>
        <taxon>Streptophyta</taxon>
        <taxon>Embryophyta</taxon>
        <taxon>Tracheophyta</taxon>
        <taxon>Spermatophyta</taxon>
        <taxon>Magnoliopsida</taxon>
        <taxon>Liliopsida</taxon>
        <taxon>Poales</taxon>
        <taxon>Poaceae</taxon>
        <taxon>BOP clade</taxon>
        <taxon>Oryzoideae</taxon>
        <taxon>Oryzeae</taxon>
        <taxon>Oryzinae</taxon>
        <taxon>Oryza</taxon>
        <taxon>Oryza sativa</taxon>
    </lineage>
</organism>
<proteinExistence type="predicted"/>
<evidence type="ECO:0000313" key="3">
    <source>
        <dbReference type="Proteomes" id="UP000000763"/>
    </source>
</evidence>
<accession>Q6H6H6</accession>
<reference evidence="1" key="1">
    <citation type="submission" date="2002-01" db="EMBL/GenBank/DDBJ databases">
        <title>Oryza sativa nipponbare(GA3) genomic DNA, chromosome 2, BAC clone:OJ1003_B06.</title>
        <authorList>
            <person name="Sasaki T."/>
            <person name="Matsumoto T."/>
            <person name="Yamamoto K."/>
        </authorList>
    </citation>
    <scope>NUCLEOTIDE SEQUENCE</scope>
</reference>
<reference evidence="2" key="2">
    <citation type="submission" date="2002-03" db="EMBL/GenBank/DDBJ databases">
        <title>Oryza sativa nipponbare(GA3) genomic DNA, chromosome 2, PAC clone:P0519E06.</title>
        <authorList>
            <person name="Sasaki T."/>
            <person name="Matsumoto T."/>
            <person name="Yamamoto K."/>
        </authorList>
    </citation>
    <scope>NUCLEOTIDE SEQUENCE</scope>
</reference>
<protein>
    <submittedName>
        <fullName evidence="2">Uncharacterized protein</fullName>
    </submittedName>
</protein>
<reference evidence="3" key="4">
    <citation type="journal article" date="2008" name="Nucleic Acids Res.">
        <title>The rice annotation project database (RAP-DB): 2008 update.</title>
        <authorList>
            <consortium name="The rice annotation project (RAP)"/>
        </authorList>
    </citation>
    <scope>GENOME REANNOTATION</scope>
    <source>
        <strain evidence="3">cv. Nipponbare</strain>
    </source>
</reference>
<dbReference type="AlphaFoldDB" id="Q6H6H6"/>
<gene>
    <name evidence="1" type="ORF">OJ1003_B06.34</name>
    <name evidence="2" type="ORF">P0519E06.18</name>
</gene>
<dbReference type="Proteomes" id="UP000000763">
    <property type="component" value="Chromosome 2"/>
</dbReference>
<evidence type="ECO:0000313" key="2">
    <source>
        <dbReference type="EMBL" id="BAD25673.1"/>
    </source>
</evidence>
<name>Q6H6H6_ORYSJ</name>
<dbReference type="EMBL" id="AP005006">
    <property type="protein sequence ID" value="BAD25673.1"/>
    <property type="molecule type" value="Genomic_DNA"/>
</dbReference>
<sequence>MCLVSATTAVPVQPRGAIEIGYLPLPGPAAVPAPNRRCQFQRGRITDLPSRPHSTTARTAHYWATYLLRDPNLQKQKAKRPGQSTE</sequence>